<evidence type="ECO:0000313" key="1">
    <source>
        <dbReference type="EMBL" id="WEW57855.1"/>
    </source>
</evidence>
<dbReference type="AlphaFoldDB" id="A0AAF0DFZ6"/>
<name>A0AAF0DFZ6_9EURO</name>
<reference evidence="1" key="1">
    <citation type="submission" date="2023-03" db="EMBL/GenBank/DDBJ databases">
        <title>Emydomyces testavorans Genome Sequence.</title>
        <authorList>
            <person name="Hoyer L."/>
        </authorList>
    </citation>
    <scope>NUCLEOTIDE SEQUENCE</scope>
    <source>
        <strain evidence="1">16-2883</strain>
    </source>
</reference>
<organism evidence="1 2">
    <name type="scientific">Emydomyces testavorans</name>
    <dbReference type="NCBI Taxonomy" id="2070801"/>
    <lineage>
        <taxon>Eukaryota</taxon>
        <taxon>Fungi</taxon>
        <taxon>Dikarya</taxon>
        <taxon>Ascomycota</taxon>
        <taxon>Pezizomycotina</taxon>
        <taxon>Eurotiomycetes</taxon>
        <taxon>Eurotiomycetidae</taxon>
        <taxon>Onygenales</taxon>
        <taxon>Nannizziopsiaceae</taxon>
        <taxon>Emydomyces</taxon>
    </lineage>
</organism>
<keyword evidence="2" id="KW-1185">Reference proteome</keyword>
<dbReference type="Proteomes" id="UP001219355">
    <property type="component" value="Chromosome 2"/>
</dbReference>
<evidence type="ECO:0000313" key="2">
    <source>
        <dbReference type="Proteomes" id="UP001219355"/>
    </source>
</evidence>
<protein>
    <submittedName>
        <fullName evidence="1">Uncharacterized protein</fullName>
    </submittedName>
</protein>
<gene>
    <name evidence="1" type="ORF">PRK78_003322</name>
</gene>
<accession>A0AAF0DFZ6</accession>
<dbReference type="EMBL" id="CP120628">
    <property type="protein sequence ID" value="WEW57855.1"/>
    <property type="molecule type" value="Genomic_DNA"/>
</dbReference>
<sequence>MNFFTWWTKFRDDLHRPNERTHDMLRRISSTPPEFWSPKDRMESRRQRFLRQRALERAAKRGQSMARVKWNYPEGKYWPMTPRFDQSFLDDVYEERWQREVIKSIEAAGCIFWGRDEDGRMIILDPESEVLFYWE</sequence>
<proteinExistence type="predicted"/>